<dbReference type="Ensembl" id="ENSSMAT00000068613.1">
    <property type="protein sequence ID" value="ENSSMAP00000041390.1"/>
    <property type="gene ID" value="ENSSMAG00000017314.2"/>
</dbReference>
<evidence type="ECO:0000259" key="5">
    <source>
        <dbReference type="Pfam" id="PF03798"/>
    </source>
</evidence>
<sequence length="190" mass="21272">MCTAAGVTVMTSCSDVITDSHWLANWFVLFGAPYMAHDIYAMYLSHFHDQRGRGHAGAAPGGHSLRTVRAFLLKEWMLVVHHLALLLVFLRGLGDFFIGCLFTTEFSTPFVSLGKILIQCGTIKCPLPGAQVVVVCNCTTRCRQKITKMTNWGFKKCNGIHGKCSNVIKTQMQWDPNRLKMLKRHNISNV</sequence>
<name>A0A8D3C282_SCOMX</name>
<dbReference type="AlphaFoldDB" id="A0A8D3C282"/>
<evidence type="ECO:0000256" key="2">
    <source>
        <dbReference type="ARBA" id="ARBA00022692"/>
    </source>
</evidence>
<dbReference type="Proteomes" id="UP000694558">
    <property type="component" value="Chromosome 3"/>
</dbReference>
<evidence type="ECO:0000313" key="6">
    <source>
        <dbReference type="Ensembl" id="ENSSMAP00000041390.1"/>
    </source>
</evidence>
<accession>A0A8D3C282</accession>
<evidence type="ECO:0000313" key="7">
    <source>
        <dbReference type="Proteomes" id="UP000694558"/>
    </source>
</evidence>
<evidence type="ECO:0000256" key="4">
    <source>
        <dbReference type="ARBA" id="ARBA00023136"/>
    </source>
</evidence>
<comment type="subcellular location">
    <subcellularLocation>
        <location evidence="1">Membrane</location>
        <topology evidence="1">Multi-pass membrane protein</topology>
    </subcellularLocation>
</comment>
<protein>
    <recommendedName>
        <fullName evidence="5">TLC domain-containing protein</fullName>
    </recommendedName>
</protein>
<evidence type="ECO:0000256" key="3">
    <source>
        <dbReference type="ARBA" id="ARBA00022989"/>
    </source>
</evidence>
<dbReference type="GO" id="GO:0016020">
    <property type="term" value="C:membrane"/>
    <property type="evidence" value="ECO:0007669"/>
    <property type="project" value="UniProtKB-SubCell"/>
</dbReference>
<dbReference type="InterPro" id="IPR050846">
    <property type="entry name" value="TLCD"/>
</dbReference>
<proteinExistence type="predicted"/>
<dbReference type="PANTHER" id="PTHR13439:SF20">
    <property type="entry name" value="TLC DOMAIN-CONTAINING PROTEIN 3A"/>
    <property type="match status" value="1"/>
</dbReference>
<dbReference type="GO" id="GO:0005783">
    <property type="term" value="C:endoplasmic reticulum"/>
    <property type="evidence" value="ECO:0007669"/>
    <property type="project" value="TreeGrafter"/>
</dbReference>
<dbReference type="GeneTree" id="ENSGT01010000222313"/>
<keyword evidence="3" id="KW-1133">Transmembrane helix</keyword>
<reference evidence="6" key="2">
    <citation type="submission" date="2025-08" db="UniProtKB">
        <authorList>
            <consortium name="Ensembl"/>
        </authorList>
    </citation>
    <scope>IDENTIFICATION</scope>
</reference>
<feature type="domain" description="TLC" evidence="5">
    <location>
        <begin position="2"/>
        <end position="122"/>
    </location>
</feature>
<organism evidence="6 7">
    <name type="scientific">Scophthalmus maximus</name>
    <name type="common">Turbot</name>
    <name type="synonym">Psetta maxima</name>
    <dbReference type="NCBI Taxonomy" id="52904"/>
    <lineage>
        <taxon>Eukaryota</taxon>
        <taxon>Metazoa</taxon>
        <taxon>Chordata</taxon>
        <taxon>Craniata</taxon>
        <taxon>Vertebrata</taxon>
        <taxon>Euteleostomi</taxon>
        <taxon>Actinopterygii</taxon>
        <taxon>Neopterygii</taxon>
        <taxon>Teleostei</taxon>
        <taxon>Neoteleostei</taxon>
        <taxon>Acanthomorphata</taxon>
        <taxon>Carangaria</taxon>
        <taxon>Pleuronectiformes</taxon>
        <taxon>Pleuronectoidei</taxon>
        <taxon>Scophthalmidae</taxon>
        <taxon>Scophthalmus</taxon>
    </lineage>
</organism>
<gene>
    <name evidence="6" type="primary">LOC118298926</name>
</gene>
<dbReference type="Pfam" id="PF03798">
    <property type="entry name" value="TRAM_LAG1_CLN8"/>
    <property type="match status" value="1"/>
</dbReference>
<dbReference type="InterPro" id="IPR006634">
    <property type="entry name" value="TLC-dom"/>
</dbReference>
<dbReference type="GO" id="GO:0055088">
    <property type="term" value="P:lipid homeostasis"/>
    <property type="evidence" value="ECO:0007669"/>
    <property type="project" value="TreeGrafter"/>
</dbReference>
<reference evidence="6" key="1">
    <citation type="submission" date="2023-05" db="EMBL/GenBank/DDBJ databases">
        <title>High-quality long-read genome of Scophthalmus maximus.</title>
        <authorList>
            <person name="Lien S."/>
            <person name="Martinez P."/>
        </authorList>
    </citation>
    <scope>NUCLEOTIDE SEQUENCE [LARGE SCALE GENOMIC DNA]</scope>
</reference>
<evidence type="ECO:0000256" key="1">
    <source>
        <dbReference type="ARBA" id="ARBA00004141"/>
    </source>
</evidence>
<keyword evidence="4" id="KW-0472">Membrane</keyword>
<keyword evidence="2" id="KW-0812">Transmembrane</keyword>
<dbReference type="PANTHER" id="PTHR13439">
    <property type="entry name" value="CT120 PROTEIN"/>
    <property type="match status" value="1"/>
</dbReference>